<dbReference type="InterPro" id="IPR036322">
    <property type="entry name" value="WD40_repeat_dom_sf"/>
</dbReference>
<keyword evidence="4" id="KW-0963">Cytoplasm</keyword>
<accession>A0A6N2KEL6</accession>
<evidence type="ECO:0000256" key="11">
    <source>
        <dbReference type="PROSITE-ProRule" id="PRU00221"/>
    </source>
</evidence>
<dbReference type="GO" id="GO:0005053">
    <property type="term" value="F:peroxisome matrix targeting signal-2 binding"/>
    <property type="evidence" value="ECO:0007669"/>
    <property type="project" value="InterPro"/>
</dbReference>
<dbReference type="InterPro" id="IPR020472">
    <property type="entry name" value="WD40_PAC1"/>
</dbReference>
<dbReference type="Pfam" id="PF00400">
    <property type="entry name" value="WD40"/>
    <property type="match status" value="3"/>
</dbReference>
<sequence>MALSSSTTPPYSQHKTHFAPSRSTRVKSTPSITTPRAVILSSSSSWDDTIKLWTLDRPASIRTFNEHAYCVHSAVWNSRHTDVFASASGDRTVRIWDVREPGSTMIIPGHDCIIATASVDKRIRVWDVRSFKAPILVLNGHGYAVRKVKFSPHHRNFLVSCSYDRTVVDH</sequence>
<dbReference type="GO" id="GO:0005829">
    <property type="term" value="C:cytosol"/>
    <property type="evidence" value="ECO:0007669"/>
    <property type="project" value="UniProtKB-SubCell"/>
</dbReference>
<evidence type="ECO:0000256" key="4">
    <source>
        <dbReference type="ARBA" id="ARBA00022490"/>
    </source>
</evidence>
<dbReference type="Gene3D" id="2.130.10.10">
    <property type="entry name" value="YVTN repeat-like/Quinoprotein amine dehydrogenase"/>
    <property type="match status" value="2"/>
</dbReference>
<evidence type="ECO:0000256" key="8">
    <source>
        <dbReference type="ARBA" id="ARBA00023140"/>
    </source>
</evidence>
<dbReference type="PROSITE" id="PS50294">
    <property type="entry name" value="WD_REPEATS_REGION"/>
    <property type="match status" value="1"/>
</dbReference>
<dbReference type="SUPFAM" id="SSF50978">
    <property type="entry name" value="WD40 repeat-like"/>
    <property type="match status" value="1"/>
</dbReference>
<name>A0A6N2KEL6_SALVM</name>
<feature type="compositionally biased region" description="Polar residues" evidence="12">
    <location>
        <begin position="1"/>
        <end position="13"/>
    </location>
</feature>
<comment type="subcellular location">
    <subcellularLocation>
        <location evidence="2">Cytoplasm</location>
        <location evidence="2">Cytosol</location>
    </subcellularLocation>
    <subcellularLocation>
        <location evidence="1">Peroxisome matrix</location>
    </subcellularLocation>
</comment>
<feature type="compositionally biased region" description="Polar residues" evidence="12">
    <location>
        <begin position="21"/>
        <end position="30"/>
    </location>
</feature>
<proteinExistence type="inferred from homology"/>
<keyword evidence="3" id="KW-0813">Transport</keyword>
<feature type="repeat" description="WD" evidence="11">
    <location>
        <begin position="64"/>
        <end position="106"/>
    </location>
</feature>
<reference evidence="13" key="1">
    <citation type="submission" date="2019-03" db="EMBL/GenBank/DDBJ databases">
        <authorList>
            <person name="Mank J."/>
            <person name="Almeida P."/>
        </authorList>
    </citation>
    <scope>NUCLEOTIDE SEQUENCE</scope>
    <source>
        <strain evidence="13">78183</strain>
    </source>
</reference>
<dbReference type="GO" id="GO:0005782">
    <property type="term" value="C:peroxisomal matrix"/>
    <property type="evidence" value="ECO:0007669"/>
    <property type="project" value="UniProtKB-SubCell"/>
</dbReference>
<dbReference type="EMBL" id="CAADRP010000335">
    <property type="protein sequence ID" value="VFU26813.1"/>
    <property type="molecule type" value="Genomic_DNA"/>
</dbReference>
<dbReference type="PRINTS" id="PR00320">
    <property type="entry name" value="GPROTEINBRPT"/>
</dbReference>
<evidence type="ECO:0000256" key="1">
    <source>
        <dbReference type="ARBA" id="ARBA00004253"/>
    </source>
</evidence>
<dbReference type="InterPro" id="IPR001680">
    <property type="entry name" value="WD40_rpt"/>
</dbReference>
<evidence type="ECO:0000256" key="3">
    <source>
        <dbReference type="ARBA" id="ARBA00022448"/>
    </source>
</evidence>
<dbReference type="PANTHER" id="PTHR46027:SF1">
    <property type="entry name" value="PEROXISOMAL TARGETING SIGNAL 2 RECEPTOR"/>
    <property type="match status" value="1"/>
</dbReference>
<dbReference type="InterPro" id="IPR015943">
    <property type="entry name" value="WD40/YVTN_repeat-like_dom_sf"/>
</dbReference>
<dbReference type="SMART" id="SM00320">
    <property type="entry name" value="WD40"/>
    <property type="match status" value="3"/>
</dbReference>
<keyword evidence="7" id="KW-0653">Protein transport</keyword>
<evidence type="ECO:0000256" key="10">
    <source>
        <dbReference type="ARBA" id="ARBA00032565"/>
    </source>
</evidence>
<evidence type="ECO:0000256" key="6">
    <source>
        <dbReference type="ARBA" id="ARBA00022737"/>
    </source>
</evidence>
<evidence type="ECO:0000256" key="9">
    <source>
        <dbReference type="ARBA" id="ARBA00024017"/>
    </source>
</evidence>
<evidence type="ECO:0000256" key="12">
    <source>
        <dbReference type="SAM" id="MobiDB-lite"/>
    </source>
</evidence>
<evidence type="ECO:0000256" key="7">
    <source>
        <dbReference type="ARBA" id="ARBA00022927"/>
    </source>
</evidence>
<feature type="repeat" description="WD" evidence="11">
    <location>
        <begin position="114"/>
        <end position="130"/>
    </location>
</feature>
<dbReference type="GO" id="GO:0016558">
    <property type="term" value="P:protein import into peroxisome matrix"/>
    <property type="evidence" value="ECO:0007669"/>
    <property type="project" value="InterPro"/>
</dbReference>
<protein>
    <recommendedName>
        <fullName evidence="10">Peroxin-7</fullName>
    </recommendedName>
</protein>
<dbReference type="PANTHER" id="PTHR46027">
    <property type="entry name" value="PEROXISOMAL TARGETING SIGNAL 2 RECEPTOR"/>
    <property type="match status" value="1"/>
</dbReference>
<dbReference type="PROSITE" id="PS50082">
    <property type="entry name" value="WD_REPEATS_2"/>
    <property type="match status" value="2"/>
</dbReference>
<evidence type="ECO:0000256" key="2">
    <source>
        <dbReference type="ARBA" id="ARBA00004514"/>
    </source>
</evidence>
<evidence type="ECO:0000256" key="5">
    <source>
        <dbReference type="ARBA" id="ARBA00022574"/>
    </source>
</evidence>
<gene>
    <name evidence="13" type="ORF">SVIM_LOCUS75762</name>
</gene>
<dbReference type="InterPro" id="IPR044536">
    <property type="entry name" value="PEX7"/>
</dbReference>
<comment type="similarity">
    <text evidence="9">Belongs to the WD repeat peroxin-7 family.</text>
</comment>
<keyword evidence="6" id="KW-0677">Repeat</keyword>
<evidence type="ECO:0000313" key="13">
    <source>
        <dbReference type="EMBL" id="VFU26813.1"/>
    </source>
</evidence>
<keyword evidence="8" id="KW-0576">Peroxisome</keyword>
<feature type="region of interest" description="Disordered" evidence="12">
    <location>
        <begin position="1"/>
        <end position="30"/>
    </location>
</feature>
<organism evidence="13">
    <name type="scientific">Salix viminalis</name>
    <name type="common">Common osier</name>
    <name type="synonym">Basket willow</name>
    <dbReference type="NCBI Taxonomy" id="40686"/>
    <lineage>
        <taxon>Eukaryota</taxon>
        <taxon>Viridiplantae</taxon>
        <taxon>Streptophyta</taxon>
        <taxon>Embryophyta</taxon>
        <taxon>Tracheophyta</taxon>
        <taxon>Spermatophyta</taxon>
        <taxon>Magnoliopsida</taxon>
        <taxon>eudicotyledons</taxon>
        <taxon>Gunneridae</taxon>
        <taxon>Pentapetalae</taxon>
        <taxon>rosids</taxon>
        <taxon>fabids</taxon>
        <taxon>Malpighiales</taxon>
        <taxon>Salicaceae</taxon>
        <taxon>Saliceae</taxon>
        <taxon>Salix</taxon>
    </lineage>
</organism>
<dbReference type="AlphaFoldDB" id="A0A6N2KEL6"/>
<keyword evidence="5 11" id="KW-0853">WD repeat</keyword>